<feature type="compositionally biased region" description="Low complexity" evidence="1">
    <location>
        <begin position="1"/>
        <end position="19"/>
    </location>
</feature>
<reference evidence="3" key="1">
    <citation type="submission" date="2009-05" db="EMBL/GenBank/DDBJ databases">
        <title>The genome sequence of Ajellomyces capsulatus strain H143.</title>
        <authorList>
            <person name="Champion M."/>
            <person name="Cuomo C.A."/>
            <person name="Ma L.-J."/>
            <person name="Henn M.R."/>
            <person name="Sil A."/>
            <person name="Goldman B."/>
            <person name="Young S.K."/>
            <person name="Kodira C.D."/>
            <person name="Zeng Q."/>
            <person name="Koehrsen M."/>
            <person name="Alvarado L."/>
            <person name="Berlin A.M."/>
            <person name="Borenstein D."/>
            <person name="Chen Z."/>
            <person name="Engels R."/>
            <person name="Freedman E."/>
            <person name="Gellesch M."/>
            <person name="Goldberg J."/>
            <person name="Griggs A."/>
            <person name="Gujja S."/>
            <person name="Heiman D.I."/>
            <person name="Hepburn T.A."/>
            <person name="Howarth C."/>
            <person name="Jen D."/>
            <person name="Larson L."/>
            <person name="Lewis B."/>
            <person name="Mehta T."/>
            <person name="Park D."/>
            <person name="Pearson M."/>
            <person name="Roberts A."/>
            <person name="Saif S."/>
            <person name="Shea T.D."/>
            <person name="Shenoy N."/>
            <person name="Sisk P."/>
            <person name="Stolte C."/>
            <person name="Sykes S."/>
            <person name="Walk T."/>
            <person name="White J."/>
            <person name="Yandava C."/>
            <person name="Klein B."/>
            <person name="McEwen J.G."/>
            <person name="Puccia R."/>
            <person name="Goldman G.H."/>
            <person name="Felipe M.S."/>
            <person name="Nino-Vega G."/>
            <person name="San-Blas G."/>
            <person name="Taylor J.W."/>
            <person name="Mendoza L."/>
            <person name="Galagan J.E."/>
            <person name="Nusbaum C."/>
            <person name="Birren B.W."/>
        </authorList>
    </citation>
    <scope>NUCLEOTIDE SEQUENCE [LARGE SCALE GENOMIC DNA]</scope>
    <source>
        <strain evidence="3">H143</strain>
    </source>
</reference>
<accession>C6H5U3</accession>
<evidence type="ECO:0000313" key="2">
    <source>
        <dbReference type="EMBL" id="EER43764.1"/>
    </source>
</evidence>
<protein>
    <submittedName>
        <fullName evidence="2">Uncharacterized protein</fullName>
    </submittedName>
</protein>
<organism evidence="2 3">
    <name type="scientific">Ajellomyces capsulatus (strain H143)</name>
    <name type="common">Darling's disease fungus</name>
    <name type="synonym">Histoplasma capsulatum</name>
    <dbReference type="NCBI Taxonomy" id="544712"/>
    <lineage>
        <taxon>Eukaryota</taxon>
        <taxon>Fungi</taxon>
        <taxon>Dikarya</taxon>
        <taxon>Ascomycota</taxon>
        <taxon>Pezizomycotina</taxon>
        <taxon>Eurotiomycetes</taxon>
        <taxon>Eurotiomycetidae</taxon>
        <taxon>Onygenales</taxon>
        <taxon>Ajellomycetaceae</taxon>
        <taxon>Histoplasma</taxon>
    </lineage>
</organism>
<name>C6H5U3_AJECH</name>
<dbReference type="EMBL" id="GG692420">
    <property type="protein sequence ID" value="EER43764.1"/>
    <property type="molecule type" value="Genomic_DNA"/>
</dbReference>
<dbReference type="VEuPathDB" id="FungiDB:HCDG_01794"/>
<gene>
    <name evidence="2" type="ORF">HCDG_01794</name>
</gene>
<dbReference type="Proteomes" id="UP000002624">
    <property type="component" value="Unassembled WGS sequence"/>
</dbReference>
<feature type="compositionally biased region" description="Basic and acidic residues" evidence="1">
    <location>
        <begin position="179"/>
        <end position="196"/>
    </location>
</feature>
<dbReference type="AlphaFoldDB" id="C6H5U3"/>
<sequence>MDESDTNPPRRTRTSGTRRLCTHAATGSLTRPPRTFGPAPSSSITPSLHRCMAYAARTCTPRCDFSSLAYMSQGFPAGVDGSHRKIATLELKLKLGSFEPRAAEKGGWKRSPFQLFLRPTRGFDGAANANAVEGFVERRRPKSEIGVFGQTLVVRQREWVGGYHTEVEGEEEGETAGGGEEKKRNSMDEREGRNGK</sequence>
<feature type="region of interest" description="Disordered" evidence="1">
    <location>
        <begin position="163"/>
        <end position="196"/>
    </location>
</feature>
<proteinExistence type="predicted"/>
<evidence type="ECO:0000256" key="1">
    <source>
        <dbReference type="SAM" id="MobiDB-lite"/>
    </source>
</evidence>
<feature type="region of interest" description="Disordered" evidence="1">
    <location>
        <begin position="1"/>
        <end position="42"/>
    </location>
</feature>
<dbReference type="HOGENOM" id="CLU_1389868_0_0_1"/>
<evidence type="ECO:0000313" key="3">
    <source>
        <dbReference type="Proteomes" id="UP000002624"/>
    </source>
</evidence>
<dbReference type="OrthoDB" id="10371302at2759"/>